<dbReference type="EMBL" id="MKEK01000001">
    <property type="protein sequence ID" value="OEY70480.1"/>
    <property type="molecule type" value="Genomic_DNA"/>
</dbReference>
<name>A0A1E7Q8M5_9GAMM</name>
<organism evidence="1 2">
    <name type="scientific">Rheinheimera salexigens</name>
    <dbReference type="NCBI Taxonomy" id="1628148"/>
    <lineage>
        <taxon>Bacteria</taxon>
        <taxon>Pseudomonadati</taxon>
        <taxon>Pseudomonadota</taxon>
        <taxon>Gammaproteobacteria</taxon>
        <taxon>Chromatiales</taxon>
        <taxon>Chromatiaceae</taxon>
        <taxon>Rheinheimera</taxon>
    </lineage>
</organism>
<proteinExistence type="predicted"/>
<comment type="caution">
    <text evidence="1">The sequence shown here is derived from an EMBL/GenBank/DDBJ whole genome shotgun (WGS) entry which is preliminary data.</text>
</comment>
<accession>A0A1E7Q8M5</accession>
<gene>
    <name evidence="1" type="ORF">BI198_13565</name>
</gene>
<dbReference type="Proteomes" id="UP000242258">
    <property type="component" value="Unassembled WGS sequence"/>
</dbReference>
<dbReference type="AlphaFoldDB" id="A0A1E7Q8M5"/>
<evidence type="ECO:0000313" key="1">
    <source>
        <dbReference type="EMBL" id="OEY70480.1"/>
    </source>
</evidence>
<protein>
    <submittedName>
        <fullName evidence="1">Uncharacterized protein</fullName>
    </submittedName>
</protein>
<sequence>MNESKSMFIERIARYALGENTDYDLNIKRSMGRLGLCTETQSIMGITNIILKEDINMAIDPGLLAELVRLVKDVIEKGRRDRLIELVNDFFTRYNFVLRSWTRMEDRHKNCHKKDDEVNKHLQDAKSAAKAGDANAMQEAIAKAKDDLEELAECLGIEIMP</sequence>
<evidence type="ECO:0000313" key="2">
    <source>
        <dbReference type="Proteomes" id="UP000242258"/>
    </source>
</evidence>
<keyword evidence="2" id="KW-1185">Reference proteome</keyword>
<reference evidence="2" key="1">
    <citation type="submission" date="2016-09" db="EMBL/GenBank/DDBJ databases">
        <authorList>
            <person name="Wan X."/>
            <person name="Hou S."/>
        </authorList>
    </citation>
    <scope>NUCLEOTIDE SEQUENCE [LARGE SCALE GENOMIC DNA]</scope>
    <source>
        <strain evidence="2">KH87</strain>
    </source>
</reference>
<dbReference type="RefSeq" id="WP_070050034.1">
    <property type="nucleotide sequence ID" value="NZ_CBCSDO010000009.1"/>
</dbReference>